<protein>
    <submittedName>
        <fullName evidence="4">Protein SLOW GREEN 1, chloroplastic</fullName>
    </submittedName>
</protein>
<dbReference type="Gramene" id="Jr13_18980_p1">
    <property type="protein sequence ID" value="cds.Jr13_18980_p1"/>
    <property type="gene ID" value="Jr13_18980"/>
</dbReference>
<keyword evidence="1" id="KW-0175">Coiled coil</keyword>
<dbReference type="GeneID" id="109006874"/>
<feature type="region of interest" description="Disordered" evidence="2">
    <location>
        <begin position="1"/>
        <end position="33"/>
    </location>
</feature>
<dbReference type="PANTHER" id="PTHR36350:SF3">
    <property type="entry name" value="TRANSMEMBRANE PROTEIN"/>
    <property type="match status" value="1"/>
</dbReference>
<accession>A0A2I4GD59</accession>
<dbReference type="Pfam" id="PF13174">
    <property type="entry name" value="TPR_6"/>
    <property type="match status" value="1"/>
</dbReference>
<evidence type="ECO:0000313" key="3">
    <source>
        <dbReference type="Proteomes" id="UP000235220"/>
    </source>
</evidence>
<dbReference type="PANTHER" id="PTHR36350">
    <property type="entry name" value="TRANSMEMBRANE PROTEIN"/>
    <property type="match status" value="1"/>
</dbReference>
<evidence type="ECO:0000313" key="4">
    <source>
        <dbReference type="RefSeq" id="XP_018841836.1"/>
    </source>
</evidence>
<dbReference type="InterPro" id="IPR011990">
    <property type="entry name" value="TPR-like_helical_dom_sf"/>
</dbReference>
<dbReference type="PROSITE" id="PS50005">
    <property type="entry name" value="TPR"/>
    <property type="match status" value="1"/>
</dbReference>
<feature type="coiled-coil region" evidence="1">
    <location>
        <begin position="238"/>
        <end position="287"/>
    </location>
</feature>
<evidence type="ECO:0000256" key="2">
    <source>
        <dbReference type="SAM" id="MobiDB-lite"/>
    </source>
</evidence>
<evidence type="ECO:0000256" key="1">
    <source>
        <dbReference type="SAM" id="Coils"/>
    </source>
</evidence>
<feature type="compositionally biased region" description="Low complexity" evidence="2">
    <location>
        <begin position="119"/>
        <end position="129"/>
    </location>
</feature>
<dbReference type="Proteomes" id="UP000235220">
    <property type="component" value="Chromosome 13"/>
</dbReference>
<dbReference type="FunCoup" id="A0A2I4GD59">
    <property type="interactions" value="480"/>
</dbReference>
<dbReference type="OrthoDB" id="1856606at2759"/>
<dbReference type="SUPFAM" id="SSF48452">
    <property type="entry name" value="TPR-like"/>
    <property type="match status" value="1"/>
</dbReference>
<dbReference type="InterPro" id="IPR019734">
    <property type="entry name" value="TPR_rpt"/>
</dbReference>
<organism evidence="3 4">
    <name type="scientific">Juglans regia</name>
    <name type="common">English walnut</name>
    <dbReference type="NCBI Taxonomy" id="51240"/>
    <lineage>
        <taxon>Eukaryota</taxon>
        <taxon>Viridiplantae</taxon>
        <taxon>Streptophyta</taxon>
        <taxon>Embryophyta</taxon>
        <taxon>Tracheophyta</taxon>
        <taxon>Spermatophyta</taxon>
        <taxon>Magnoliopsida</taxon>
        <taxon>eudicotyledons</taxon>
        <taxon>Gunneridae</taxon>
        <taxon>Pentapetalae</taxon>
        <taxon>rosids</taxon>
        <taxon>fabids</taxon>
        <taxon>Fagales</taxon>
        <taxon>Juglandaceae</taxon>
        <taxon>Juglans</taxon>
    </lineage>
</organism>
<keyword evidence="3" id="KW-1185">Reference proteome</keyword>
<dbReference type="RefSeq" id="XP_018841836.1">
    <property type="nucleotide sequence ID" value="XM_018986291.2"/>
</dbReference>
<name>A0A2I4GD59_JUGRE</name>
<sequence>MSFTLATLSSSSSSINSLSSSISTTKPSSSSSYLRFSTPNLQYTHSRLKVFACATRTPNVTTERNPHPIVRTLDRYTKAALFVCATAAMIAKLSVLPARAESPTALSQQTPILEEVQDQAQAEAEAEAAAQDRDLSSPLSELLESNSEAVETLKSLLQENLENGEDEQALKVLRRLVAAQPSSTEWKFLMGRLLNEMGEAENARRVFEEILALDPLSFEALFENALIMDRCGEGEAVIKRLEDALNIALEENKAKEARDVRFIMAQIQFLQKNVDEALRSYQDLAKEDPKDFRPYFCMGMIYSLQDRNAEARDQFAKYRELSPKKYEVEGYLRTPLSRMKLFGSNEN</sequence>
<feature type="region of interest" description="Disordered" evidence="2">
    <location>
        <begin position="117"/>
        <end position="136"/>
    </location>
</feature>
<dbReference type="Pfam" id="PF13432">
    <property type="entry name" value="TPR_16"/>
    <property type="match status" value="1"/>
</dbReference>
<dbReference type="GO" id="GO:0009658">
    <property type="term" value="P:chloroplast organization"/>
    <property type="evidence" value="ECO:0000318"/>
    <property type="project" value="GO_Central"/>
</dbReference>
<gene>
    <name evidence="4" type="primary">LOC109006874</name>
</gene>
<reference evidence="4" key="1">
    <citation type="submission" date="2025-08" db="UniProtKB">
        <authorList>
            <consortium name="RefSeq"/>
        </authorList>
    </citation>
    <scope>IDENTIFICATION</scope>
    <source>
        <tissue evidence="4">Leaves</tissue>
    </source>
</reference>
<dbReference type="KEGG" id="jre:109006874"/>
<dbReference type="AlphaFoldDB" id="A0A2I4GD59"/>
<dbReference type="SMART" id="SM00028">
    <property type="entry name" value="TPR"/>
    <property type="match status" value="3"/>
</dbReference>
<dbReference type="STRING" id="51240.A0A2I4GD59"/>
<proteinExistence type="predicted"/>
<dbReference type="Gene3D" id="1.25.40.10">
    <property type="entry name" value="Tetratricopeptide repeat domain"/>
    <property type="match status" value="2"/>
</dbReference>